<reference evidence="9" key="1">
    <citation type="submission" date="2018-08" db="EMBL/GenBank/DDBJ databases">
        <authorList>
            <person name="Grouzdev D.S."/>
            <person name="Krutkina M.S."/>
        </authorList>
    </citation>
    <scope>NUCLEOTIDE SEQUENCE [LARGE SCALE GENOMIC DNA]</scope>
    <source>
        <strain evidence="9">4-11</strain>
    </source>
</reference>
<evidence type="ECO:0000256" key="1">
    <source>
        <dbReference type="ARBA" id="ARBA00005189"/>
    </source>
</evidence>
<comment type="pathway">
    <text evidence="1">Lipid metabolism.</text>
</comment>
<dbReference type="CDD" id="cd07989">
    <property type="entry name" value="LPLAT_AGPAT-like"/>
    <property type="match status" value="1"/>
</dbReference>
<feature type="transmembrane region" description="Helical" evidence="6">
    <location>
        <begin position="6"/>
        <end position="31"/>
    </location>
</feature>
<dbReference type="GO" id="GO:0003841">
    <property type="term" value="F:1-acylglycerol-3-phosphate O-acyltransferase activity"/>
    <property type="evidence" value="ECO:0007669"/>
    <property type="project" value="TreeGrafter"/>
</dbReference>
<feature type="domain" description="Phospholipid/glycerol acyltransferase" evidence="7">
    <location>
        <begin position="77"/>
        <end position="191"/>
    </location>
</feature>
<protein>
    <submittedName>
        <fullName evidence="8">1-acyl-sn-glycerol-3-phosphate acyltransferase</fullName>
    </submittedName>
</protein>
<reference evidence="8 9" key="2">
    <citation type="submission" date="2018-09" db="EMBL/GenBank/DDBJ databases">
        <title>Genome of Sphaerochaeta halotolerans strain 4-11.</title>
        <authorList>
            <person name="Nazina T.N."/>
            <person name="Sokolova D.S."/>
        </authorList>
    </citation>
    <scope>NUCLEOTIDE SEQUENCE [LARGE SCALE GENOMIC DNA]</scope>
    <source>
        <strain evidence="8 9">4-11</strain>
    </source>
</reference>
<evidence type="ECO:0000259" key="7">
    <source>
        <dbReference type="SMART" id="SM00563"/>
    </source>
</evidence>
<evidence type="ECO:0000256" key="2">
    <source>
        <dbReference type="ARBA" id="ARBA00022516"/>
    </source>
</evidence>
<dbReference type="OrthoDB" id="9803035at2"/>
<evidence type="ECO:0000313" key="9">
    <source>
        <dbReference type="Proteomes" id="UP000264002"/>
    </source>
</evidence>
<keyword evidence="6" id="KW-1133">Transmembrane helix</keyword>
<keyword evidence="3 8" id="KW-0808">Transferase</keyword>
<evidence type="ECO:0000313" key="8">
    <source>
        <dbReference type="EMBL" id="RFU94783.1"/>
    </source>
</evidence>
<evidence type="ECO:0000256" key="3">
    <source>
        <dbReference type="ARBA" id="ARBA00022679"/>
    </source>
</evidence>
<evidence type="ECO:0000256" key="6">
    <source>
        <dbReference type="SAM" id="Phobius"/>
    </source>
</evidence>
<keyword evidence="6" id="KW-0472">Membrane</keyword>
<keyword evidence="2" id="KW-0444">Lipid biosynthesis</keyword>
<evidence type="ECO:0000256" key="4">
    <source>
        <dbReference type="ARBA" id="ARBA00023098"/>
    </source>
</evidence>
<dbReference type="PANTHER" id="PTHR10434">
    <property type="entry name" value="1-ACYL-SN-GLYCEROL-3-PHOSPHATE ACYLTRANSFERASE"/>
    <property type="match status" value="1"/>
</dbReference>
<keyword evidence="5 8" id="KW-0012">Acyltransferase</keyword>
<dbReference type="EMBL" id="QUWK01000007">
    <property type="protein sequence ID" value="RFU94783.1"/>
    <property type="molecule type" value="Genomic_DNA"/>
</dbReference>
<keyword evidence="4" id="KW-0443">Lipid metabolism</keyword>
<sequence>MKKIRIAFAGLFVIPIIALSIVYAFPIGYLLRLLGMRKAGERYLRACGHFIGNSILFFLGVTVHIDGKENLPPERSVCYIANHQSMLDIAAFIGPANLWASVIAKVEVKRIPVINLWCYALDCVFINRTSPRDSINAILSGVELLKSGKNMLIFPEGTRSKSGRIGELKKGSLKLATRSKSVIVPITIKGLRAGMELLHGFKRVHAYVSIGKPIYTDNLSNEEISTLHESVYGTIAKRFDELPGQV</sequence>
<dbReference type="GO" id="GO:0006654">
    <property type="term" value="P:phosphatidic acid biosynthetic process"/>
    <property type="evidence" value="ECO:0007669"/>
    <property type="project" value="TreeGrafter"/>
</dbReference>
<keyword evidence="9" id="KW-1185">Reference proteome</keyword>
<dbReference type="SMART" id="SM00563">
    <property type="entry name" value="PlsC"/>
    <property type="match status" value="1"/>
</dbReference>
<proteinExistence type="predicted"/>
<dbReference type="Proteomes" id="UP000264002">
    <property type="component" value="Unassembled WGS sequence"/>
</dbReference>
<dbReference type="Pfam" id="PF01553">
    <property type="entry name" value="Acyltransferase"/>
    <property type="match status" value="1"/>
</dbReference>
<dbReference type="SUPFAM" id="SSF69593">
    <property type="entry name" value="Glycerol-3-phosphate (1)-acyltransferase"/>
    <property type="match status" value="1"/>
</dbReference>
<comment type="caution">
    <text evidence="8">The sequence shown here is derived from an EMBL/GenBank/DDBJ whole genome shotgun (WGS) entry which is preliminary data.</text>
</comment>
<keyword evidence="6" id="KW-0812">Transmembrane</keyword>
<dbReference type="InterPro" id="IPR002123">
    <property type="entry name" value="Plipid/glycerol_acylTrfase"/>
</dbReference>
<gene>
    <name evidence="8" type="ORF">DYP60_07985</name>
</gene>
<dbReference type="RefSeq" id="WP_117330479.1">
    <property type="nucleotide sequence ID" value="NZ_QUWK01000007.1"/>
</dbReference>
<name>A0A372MH58_9SPIR</name>
<organism evidence="8 9">
    <name type="scientific">Sphaerochaeta halotolerans</name>
    <dbReference type="NCBI Taxonomy" id="2293840"/>
    <lineage>
        <taxon>Bacteria</taxon>
        <taxon>Pseudomonadati</taxon>
        <taxon>Spirochaetota</taxon>
        <taxon>Spirochaetia</taxon>
        <taxon>Spirochaetales</taxon>
        <taxon>Sphaerochaetaceae</taxon>
        <taxon>Sphaerochaeta</taxon>
    </lineage>
</organism>
<accession>A0A372MH58</accession>
<evidence type="ECO:0000256" key="5">
    <source>
        <dbReference type="ARBA" id="ARBA00023315"/>
    </source>
</evidence>
<dbReference type="PANTHER" id="PTHR10434:SF64">
    <property type="entry name" value="1-ACYL-SN-GLYCEROL-3-PHOSPHATE ACYLTRANSFERASE-RELATED"/>
    <property type="match status" value="1"/>
</dbReference>
<dbReference type="AlphaFoldDB" id="A0A372MH58"/>